<dbReference type="GO" id="GO:0016020">
    <property type="term" value="C:membrane"/>
    <property type="evidence" value="ECO:0007669"/>
    <property type="project" value="GOC"/>
</dbReference>
<name>A0A401S279_CHIPU</name>
<dbReference type="Gene3D" id="2.60.200.40">
    <property type="match status" value="1"/>
</dbReference>
<evidence type="ECO:0000259" key="1">
    <source>
        <dbReference type="PROSITE" id="PS50146"/>
    </source>
</evidence>
<dbReference type="Proteomes" id="UP000287033">
    <property type="component" value="Unassembled WGS sequence"/>
</dbReference>
<dbReference type="GO" id="GO:0001729">
    <property type="term" value="F:ceramide kinase activity"/>
    <property type="evidence" value="ECO:0007669"/>
    <property type="project" value="TreeGrafter"/>
</dbReference>
<evidence type="ECO:0000313" key="3">
    <source>
        <dbReference type="Proteomes" id="UP000287033"/>
    </source>
</evidence>
<dbReference type="InterPro" id="IPR001206">
    <property type="entry name" value="Diacylglycerol_kinase_cat_dom"/>
</dbReference>
<dbReference type="OrthoDB" id="530923at2759"/>
<evidence type="ECO:0000313" key="2">
    <source>
        <dbReference type="EMBL" id="GCC24514.1"/>
    </source>
</evidence>
<protein>
    <recommendedName>
        <fullName evidence="1">DAGKc domain-containing protein</fullName>
    </recommendedName>
</protein>
<dbReference type="PANTHER" id="PTHR12358">
    <property type="entry name" value="SPHINGOSINE KINASE"/>
    <property type="match status" value="1"/>
</dbReference>
<organism evidence="2 3">
    <name type="scientific">Chiloscyllium punctatum</name>
    <name type="common">Brownbanded bambooshark</name>
    <name type="synonym">Hemiscyllium punctatum</name>
    <dbReference type="NCBI Taxonomy" id="137246"/>
    <lineage>
        <taxon>Eukaryota</taxon>
        <taxon>Metazoa</taxon>
        <taxon>Chordata</taxon>
        <taxon>Craniata</taxon>
        <taxon>Vertebrata</taxon>
        <taxon>Chondrichthyes</taxon>
        <taxon>Elasmobranchii</taxon>
        <taxon>Galeomorphii</taxon>
        <taxon>Galeoidea</taxon>
        <taxon>Orectolobiformes</taxon>
        <taxon>Hemiscylliidae</taxon>
        <taxon>Chiloscyllium</taxon>
    </lineage>
</organism>
<gene>
    <name evidence="2" type="ORF">chiPu_0002915</name>
</gene>
<dbReference type="InterPro" id="IPR057465">
    <property type="entry name" value="CERK_PH"/>
</dbReference>
<dbReference type="SUPFAM" id="SSF111331">
    <property type="entry name" value="NAD kinase/diacylglycerol kinase-like"/>
    <property type="match status" value="1"/>
</dbReference>
<comment type="caution">
    <text evidence="2">The sequence shown here is derived from an EMBL/GenBank/DDBJ whole genome shotgun (WGS) entry which is preliminary data.</text>
</comment>
<dbReference type="PANTHER" id="PTHR12358:SF25">
    <property type="entry name" value="CERAMIDE KINASE"/>
    <property type="match status" value="1"/>
</dbReference>
<dbReference type="GO" id="GO:0006672">
    <property type="term" value="P:ceramide metabolic process"/>
    <property type="evidence" value="ECO:0007669"/>
    <property type="project" value="TreeGrafter"/>
</dbReference>
<dbReference type="InterPro" id="IPR016064">
    <property type="entry name" value="NAD/diacylglycerol_kinase_sf"/>
</dbReference>
<dbReference type="InterPro" id="IPR050187">
    <property type="entry name" value="Lipid_Phosphate_FormReg"/>
</dbReference>
<dbReference type="Pfam" id="PF25382">
    <property type="entry name" value="PH_CERK"/>
    <property type="match status" value="1"/>
</dbReference>
<reference evidence="2 3" key="1">
    <citation type="journal article" date="2018" name="Nat. Ecol. Evol.">
        <title>Shark genomes provide insights into elasmobranch evolution and the origin of vertebrates.</title>
        <authorList>
            <person name="Hara Y"/>
            <person name="Yamaguchi K"/>
            <person name="Onimaru K"/>
            <person name="Kadota M"/>
            <person name="Koyanagi M"/>
            <person name="Keeley SD"/>
            <person name="Tatsumi K"/>
            <person name="Tanaka K"/>
            <person name="Motone F"/>
            <person name="Kageyama Y"/>
            <person name="Nozu R"/>
            <person name="Adachi N"/>
            <person name="Nishimura O"/>
            <person name="Nakagawa R"/>
            <person name="Tanegashima C"/>
            <person name="Kiyatake I"/>
            <person name="Matsumoto R"/>
            <person name="Murakumo K"/>
            <person name="Nishida K"/>
            <person name="Terakita A"/>
            <person name="Kuratani S"/>
            <person name="Sato K"/>
            <person name="Hyodo S Kuraku.S."/>
        </authorList>
    </citation>
    <scope>NUCLEOTIDE SEQUENCE [LARGE SCALE GENOMIC DNA]</scope>
</reference>
<proteinExistence type="predicted"/>
<dbReference type="Pfam" id="PF19280">
    <property type="entry name" value="CERK_C"/>
    <property type="match status" value="1"/>
</dbReference>
<dbReference type="STRING" id="137246.A0A401S279"/>
<accession>A0A401S279</accession>
<dbReference type="AlphaFoldDB" id="A0A401S279"/>
<dbReference type="Pfam" id="PF00781">
    <property type="entry name" value="DAGK_cat"/>
    <property type="match status" value="1"/>
</dbReference>
<keyword evidence="3" id="KW-1185">Reference proteome</keyword>
<dbReference type="InterPro" id="IPR017438">
    <property type="entry name" value="ATP-NAD_kinase_N"/>
</dbReference>
<sequence length="591" mass="66085">MTEARWMKEPRAGRRRTTARIAGVRGCLFPDGGAEPVAPKSPPPARDTFQRLSDCRSPAMERPVPPPLLVSRLLVSEQPFEVTLTETVLCWQPLRPKKASSSGTGHLSVPVCDIVAVCETEEDGIGKESGRWQKMPSFSTDLTLHAFTVYHVQRSKEHHWECNEVTFHCSDHLLCNQWVKALKEQLDLQAMRPKHLIIFINPFGGKRLGKQIYDDKVAPLFQLACITADVIVTERANHARDHLIEADLEKYDGIVSVGGDGMFSEVMHGLISRTQKNSGIDENYPTAELVPCDLRIGIIPAGSTDCICYATVGTNDPITSALHIIIGDSQPIDVSSVHHKHMFLKYSVSLLGYGFYGDTLIDSEKNRWMGPSRYNFSGFKTFLSHHCYEGAVSFLPATETPGSPRDPKPCTAGCHICKYSGDQLKVSQKAMKLKCIDEEQQQWKVVKGKFLAINSTNMSCACPKSPKGLSPAAHLADGTIDLILVHKCSRLNFLRHLIRHTNNDDQFDHAFVEVHRVKEFKFTPKYCDEEDTDIQDVGKNLFGQICRDHPSCSCAQHQSSWNCDGEIIKHAAIEVRVHCQLLKLFVRGIEK</sequence>
<dbReference type="PROSITE" id="PS50146">
    <property type="entry name" value="DAGK"/>
    <property type="match status" value="1"/>
</dbReference>
<feature type="domain" description="DAGKc" evidence="1">
    <location>
        <begin position="191"/>
        <end position="341"/>
    </location>
</feature>
<dbReference type="Gene3D" id="3.40.50.10330">
    <property type="entry name" value="Probable inorganic polyphosphate/atp-NAD kinase, domain 1"/>
    <property type="match status" value="1"/>
</dbReference>
<dbReference type="EMBL" id="BEZZ01000059">
    <property type="protein sequence ID" value="GCC24514.1"/>
    <property type="molecule type" value="Genomic_DNA"/>
</dbReference>
<dbReference type="OMA" id="HHRWKWA"/>
<dbReference type="SMART" id="SM00046">
    <property type="entry name" value="DAGKc"/>
    <property type="match status" value="1"/>
</dbReference>
<dbReference type="InterPro" id="IPR045363">
    <property type="entry name" value="CERK_C"/>
</dbReference>